<evidence type="ECO:0000256" key="1">
    <source>
        <dbReference type="SAM" id="MobiDB-lite"/>
    </source>
</evidence>
<accession>A0AA86NNV7</accession>
<dbReference type="EMBL" id="CAXDID020000024">
    <property type="protein sequence ID" value="CAL5990080.1"/>
    <property type="molecule type" value="Genomic_DNA"/>
</dbReference>
<feature type="compositionally biased region" description="Low complexity" evidence="1">
    <location>
        <begin position="48"/>
        <end position="63"/>
    </location>
</feature>
<evidence type="ECO:0000313" key="3">
    <source>
        <dbReference type="EMBL" id="CAL5990080.1"/>
    </source>
</evidence>
<evidence type="ECO:0000313" key="2">
    <source>
        <dbReference type="EMBL" id="CAI9922413.1"/>
    </source>
</evidence>
<feature type="compositionally biased region" description="Low complexity" evidence="1">
    <location>
        <begin position="115"/>
        <end position="131"/>
    </location>
</feature>
<keyword evidence="4" id="KW-1185">Reference proteome</keyword>
<dbReference type="AlphaFoldDB" id="A0AA86NNV7"/>
<evidence type="ECO:0000313" key="4">
    <source>
        <dbReference type="Proteomes" id="UP001642409"/>
    </source>
</evidence>
<gene>
    <name evidence="2" type="ORF">HINF_LOCUS10058</name>
    <name evidence="3" type="ORF">HINF_LOCUS11175</name>
</gene>
<organism evidence="2">
    <name type="scientific">Hexamita inflata</name>
    <dbReference type="NCBI Taxonomy" id="28002"/>
    <lineage>
        <taxon>Eukaryota</taxon>
        <taxon>Metamonada</taxon>
        <taxon>Diplomonadida</taxon>
        <taxon>Hexamitidae</taxon>
        <taxon>Hexamitinae</taxon>
        <taxon>Hexamita</taxon>
    </lineage>
</organism>
<sequence>MSEARDILLKLLDGDQKYISKLPVLRSNSTIQQNQVLTDSKFNRKSLNISSLSPNSSSHLSSLQNECKQYKSDNTSTSSALLYKTSSPHSLEKNLLKINSDKTSFLPPNNNLKTSISSNNINPLSTNSNNSIPPPSPQRPVQLQKRIYDKNERVPIQEVSGPKRRAVTEKTVKIAANAIPWEICVLKLKKKQNQIKINKQTRFSKKRDNGIKFVSVGGKVKVVYEQ</sequence>
<protein>
    <submittedName>
        <fullName evidence="3">Hypothetical_protein</fullName>
    </submittedName>
</protein>
<dbReference type="EMBL" id="CATOUU010000248">
    <property type="protein sequence ID" value="CAI9922413.1"/>
    <property type="molecule type" value="Genomic_DNA"/>
</dbReference>
<reference evidence="2" key="1">
    <citation type="submission" date="2023-06" db="EMBL/GenBank/DDBJ databases">
        <authorList>
            <person name="Kurt Z."/>
        </authorList>
    </citation>
    <scope>NUCLEOTIDE SEQUENCE</scope>
</reference>
<name>A0AA86NNV7_9EUKA</name>
<dbReference type="Proteomes" id="UP001642409">
    <property type="component" value="Unassembled WGS sequence"/>
</dbReference>
<feature type="region of interest" description="Disordered" evidence="1">
    <location>
        <begin position="48"/>
        <end position="67"/>
    </location>
</feature>
<comment type="caution">
    <text evidence="2">The sequence shown here is derived from an EMBL/GenBank/DDBJ whole genome shotgun (WGS) entry which is preliminary data.</text>
</comment>
<feature type="compositionally biased region" description="Polar residues" evidence="1">
    <location>
        <begin position="102"/>
        <end position="114"/>
    </location>
</feature>
<proteinExistence type="predicted"/>
<reference evidence="3 4" key="2">
    <citation type="submission" date="2024-07" db="EMBL/GenBank/DDBJ databases">
        <authorList>
            <person name="Akdeniz Z."/>
        </authorList>
    </citation>
    <scope>NUCLEOTIDE SEQUENCE [LARGE SCALE GENOMIC DNA]</scope>
</reference>
<feature type="region of interest" description="Disordered" evidence="1">
    <location>
        <begin position="102"/>
        <end position="140"/>
    </location>
</feature>